<keyword evidence="4 7" id="KW-0547">Nucleotide-binding</keyword>
<feature type="binding site" evidence="7">
    <location>
        <begin position="339"/>
        <end position="346"/>
    </location>
    <ligand>
        <name>ATP</name>
        <dbReference type="ChEBI" id="CHEBI:30616"/>
    </ligand>
</feature>
<dbReference type="InterPro" id="IPR000132">
    <property type="entry name" value="Nitrilase/CN_hydratase_CS"/>
</dbReference>
<dbReference type="CDD" id="cd07570">
    <property type="entry name" value="GAT_Gln-NAD-synth"/>
    <property type="match status" value="1"/>
</dbReference>
<dbReference type="OrthoDB" id="9760188at2"/>
<dbReference type="GO" id="GO:0003952">
    <property type="term" value="F:NAD+ synthase (glutamine-hydrolyzing) activity"/>
    <property type="evidence" value="ECO:0007669"/>
    <property type="project" value="UniProtKB-UniRule"/>
</dbReference>
<feature type="binding site" evidence="7">
    <location>
        <position position="445"/>
    </location>
    <ligand>
        <name>deamido-NAD(+)</name>
        <dbReference type="ChEBI" id="CHEBI:58437"/>
        <note>ligand shared between two neighboring subunits</note>
    </ligand>
</feature>
<feature type="binding site" evidence="7">
    <location>
        <position position="561"/>
    </location>
    <ligand>
        <name>deamido-NAD(+)</name>
        <dbReference type="ChEBI" id="CHEBI:58437"/>
        <note>ligand shared between two neighboring subunits</note>
    </ligand>
</feature>
<dbReference type="AlphaFoldDB" id="A0A0L0KF16"/>
<feature type="active site" description="Proton acceptor" evidence="9">
    <location>
        <position position="44"/>
    </location>
</feature>
<feature type="binding site" evidence="7">
    <location>
        <position position="195"/>
    </location>
    <ligand>
        <name>L-glutamine</name>
        <dbReference type="ChEBI" id="CHEBI:58359"/>
    </ligand>
</feature>
<dbReference type="GO" id="GO:0000257">
    <property type="term" value="F:nitrilase activity"/>
    <property type="evidence" value="ECO:0007669"/>
    <property type="project" value="UniProtKB-ARBA"/>
</dbReference>
<dbReference type="FunFam" id="3.40.50.620:FF:000106">
    <property type="entry name" value="Glutamine-dependent NAD(+) synthetase"/>
    <property type="match status" value="1"/>
</dbReference>
<feature type="binding site" evidence="7">
    <location>
        <position position="189"/>
    </location>
    <ligand>
        <name>L-glutamine</name>
        <dbReference type="ChEBI" id="CHEBI:58359"/>
    </ligand>
</feature>
<feature type="domain" description="CN hydrolase" evidence="12">
    <location>
        <begin position="4"/>
        <end position="259"/>
    </location>
</feature>
<comment type="pathway">
    <text evidence="1 7 8">Cofactor biosynthesis; NAD(+) biosynthesis; NAD(+) from deamido-NAD(+) (L-Gln route): step 1/1.</text>
</comment>
<keyword evidence="3 7" id="KW-0436">Ligase</keyword>
<dbReference type="RefSeq" id="WP_050370824.1">
    <property type="nucleotide sequence ID" value="NZ_KQ257815.1"/>
</dbReference>
<dbReference type="CDD" id="cd00553">
    <property type="entry name" value="NAD_synthase"/>
    <property type="match status" value="1"/>
</dbReference>
<feature type="active site" description="For glutaminase activity" evidence="7">
    <location>
        <position position="126"/>
    </location>
</feature>
<dbReference type="InterPro" id="IPR014729">
    <property type="entry name" value="Rossmann-like_a/b/a_fold"/>
</dbReference>
<evidence type="ECO:0000256" key="4">
    <source>
        <dbReference type="ARBA" id="ARBA00022741"/>
    </source>
</evidence>
<dbReference type="HAMAP" id="MF_02090">
    <property type="entry name" value="NadE_glutamine_dep"/>
    <property type="match status" value="1"/>
</dbReference>
<dbReference type="PANTHER" id="PTHR23090">
    <property type="entry name" value="NH 3 /GLUTAMINE-DEPENDENT NAD + SYNTHETASE"/>
    <property type="match status" value="1"/>
</dbReference>
<dbReference type="GO" id="GO:0009435">
    <property type="term" value="P:NAD+ biosynthetic process"/>
    <property type="evidence" value="ECO:0007669"/>
    <property type="project" value="UniProtKB-UniRule"/>
</dbReference>
<dbReference type="PANTHER" id="PTHR23090:SF9">
    <property type="entry name" value="GLUTAMINE-DEPENDENT NAD(+) SYNTHETASE"/>
    <property type="match status" value="1"/>
</dbReference>
<dbReference type="NCBIfam" id="NF010588">
    <property type="entry name" value="PRK13981.1"/>
    <property type="match status" value="1"/>
</dbReference>
<evidence type="ECO:0000259" key="12">
    <source>
        <dbReference type="PROSITE" id="PS50263"/>
    </source>
</evidence>
<evidence type="ECO:0000313" key="14">
    <source>
        <dbReference type="Proteomes" id="UP000037151"/>
    </source>
</evidence>
<evidence type="ECO:0000256" key="7">
    <source>
        <dbReference type="HAMAP-Rule" id="MF_02090"/>
    </source>
</evidence>
<dbReference type="InterPro" id="IPR003010">
    <property type="entry name" value="C-N_Hydrolase"/>
</dbReference>
<feature type="binding site" evidence="7">
    <location>
        <position position="416"/>
    </location>
    <ligand>
        <name>deamido-NAD(+)</name>
        <dbReference type="ChEBI" id="CHEBI:58437"/>
        <note>ligand shared between two neighboring subunits</note>
    </ligand>
</feature>
<evidence type="ECO:0000256" key="3">
    <source>
        <dbReference type="ARBA" id="ARBA00022598"/>
    </source>
</evidence>
<feature type="active site" description="Nucleophile; for glutaminase activity" evidence="7">
    <location>
        <position position="162"/>
    </location>
</feature>
<dbReference type="Gene3D" id="3.40.50.620">
    <property type="entry name" value="HUPs"/>
    <property type="match status" value="1"/>
</dbReference>
<dbReference type="SUPFAM" id="SSF56317">
    <property type="entry name" value="Carbon-nitrogen hydrolase"/>
    <property type="match status" value="1"/>
</dbReference>
<dbReference type="UniPathway" id="UPA00253">
    <property type="reaction ID" value="UER00334"/>
</dbReference>
<evidence type="ECO:0000256" key="2">
    <source>
        <dbReference type="ARBA" id="ARBA00007145"/>
    </source>
</evidence>
<dbReference type="Gene3D" id="3.60.110.10">
    <property type="entry name" value="Carbon-nitrogen hydrolase"/>
    <property type="match status" value="1"/>
</dbReference>
<comment type="function">
    <text evidence="7">Catalyzes the ATP-dependent amidation of deamido-NAD to form NAD. Uses L-glutamine as a nitrogen source.</text>
</comment>
<dbReference type="Pfam" id="PF02540">
    <property type="entry name" value="NAD_synthase"/>
    <property type="match status" value="1"/>
</dbReference>
<evidence type="ECO:0000313" key="13">
    <source>
        <dbReference type="EMBL" id="KND36209.1"/>
    </source>
</evidence>
<keyword evidence="6 7" id="KW-0520">NAD</keyword>
<comment type="similarity">
    <text evidence="10">Belongs to the NAD synthetase family.</text>
</comment>
<evidence type="ECO:0000256" key="11">
    <source>
        <dbReference type="SAM" id="MobiDB-lite"/>
    </source>
</evidence>
<dbReference type="InterPro" id="IPR014445">
    <property type="entry name" value="Gln-dep_NAD_synthase"/>
</dbReference>
<gene>
    <name evidence="7" type="primary">nadE</name>
    <name evidence="13" type="ORF">IQ63_13020</name>
</gene>
<name>A0A0L0KF16_9ACTN</name>
<comment type="catalytic activity">
    <reaction evidence="7 8">
        <text>deamido-NAD(+) + L-glutamine + ATP + H2O = L-glutamate + AMP + diphosphate + NAD(+) + H(+)</text>
        <dbReference type="Rhea" id="RHEA:24384"/>
        <dbReference type="ChEBI" id="CHEBI:15377"/>
        <dbReference type="ChEBI" id="CHEBI:15378"/>
        <dbReference type="ChEBI" id="CHEBI:29985"/>
        <dbReference type="ChEBI" id="CHEBI:30616"/>
        <dbReference type="ChEBI" id="CHEBI:33019"/>
        <dbReference type="ChEBI" id="CHEBI:57540"/>
        <dbReference type="ChEBI" id="CHEBI:58359"/>
        <dbReference type="ChEBI" id="CHEBI:58437"/>
        <dbReference type="ChEBI" id="CHEBI:456215"/>
        <dbReference type="EC" id="6.3.5.1"/>
    </reaction>
</comment>
<dbReference type="GO" id="GO:0005737">
    <property type="term" value="C:cytoplasm"/>
    <property type="evidence" value="ECO:0007669"/>
    <property type="project" value="InterPro"/>
</dbReference>
<organism evidence="13 14">
    <name type="scientific">Streptomyces acidiscabies</name>
    <dbReference type="NCBI Taxonomy" id="42234"/>
    <lineage>
        <taxon>Bacteria</taxon>
        <taxon>Bacillati</taxon>
        <taxon>Actinomycetota</taxon>
        <taxon>Actinomycetes</taxon>
        <taxon>Kitasatosporales</taxon>
        <taxon>Streptomycetaceae</taxon>
        <taxon>Streptomyces</taxon>
    </lineage>
</organism>
<dbReference type="NCBIfam" id="TIGR00552">
    <property type="entry name" value="nadE"/>
    <property type="match status" value="1"/>
</dbReference>
<evidence type="ECO:0000256" key="9">
    <source>
        <dbReference type="PROSITE-ProRule" id="PRU10139"/>
    </source>
</evidence>
<keyword evidence="5 7" id="KW-0067">ATP-binding</keyword>
<dbReference type="Proteomes" id="UP000037151">
    <property type="component" value="Unassembled WGS sequence"/>
</dbReference>
<dbReference type="EC" id="6.3.5.1" evidence="7 8"/>
<dbReference type="GO" id="GO:0004359">
    <property type="term" value="F:glutaminase activity"/>
    <property type="evidence" value="ECO:0007669"/>
    <property type="project" value="InterPro"/>
</dbReference>
<feature type="region of interest" description="Disordered" evidence="11">
    <location>
        <begin position="484"/>
        <end position="512"/>
    </location>
</feature>
<evidence type="ECO:0000256" key="1">
    <source>
        <dbReference type="ARBA" id="ARBA00005188"/>
    </source>
</evidence>
<dbReference type="GO" id="GO:0008795">
    <property type="term" value="F:NAD+ synthase activity"/>
    <property type="evidence" value="ECO:0007669"/>
    <property type="project" value="UniProtKB-UniRule"/>
</dbReference>
<comment type="caution">
    <text evidence="7">Lacks conserved residue(s) required for the propagation of feature annotation.</text>
</comment>
<evidence type="ECO:0000256" key="6">
    <source>
        <dbReference type="ARBA" id="ARBA00023027"/>
    </source>
</evidence>
<evidence type="ECO:0000256" key="5">
    <source>
        <dbReference type="ARBA" id="ARBA00022840"/>
    </source>
</evidence>
<dbReference type="InterPro" id="IPR036526">
    <property type="entry name" value="C-N_Hydrolase_sf"/>
</dbReference>
<reference evidence="14" key="1">
    <citation type="submission" date="2014-07" db="EMBL/GenBank/DDBJ databases">
        <title>Genome sequencing of plant-pathogenic Streptomyces species.</title>
        <authorList>
            <person name="Harrison J."/>
            <person name="Sapp M."/>
            <person name="Thwaites R."/>
            <person name="Studholme D.J."/>
        </authorList>
    </citation>
    <scope>NUCLEOTIDE SEQUENCE [LARGE SCALE GENOMIC DNA]</scope>
    <source>
        <strain evidence="14">NCPPB 4445</strain>
    </source>
</reference>
<dbReference type="SUPFAM" id="SSF52402">
    <property type="entry name" value="Adenine nucleotide alpha hydrolases-like"/>
    <property type="match status" value="1"/>
</dbReference>
<dbReference type="GO" id="GO:0005524">
    <property type="term" value="F:ATP binding"/>
    <property type="evidence" value="ECO:0007669"/>
    <property type="project" value="UniProtKB-UniRule"/>
</dbReference>
<dbReference type="InterPro" id="IPR022310">
    <property type="entry name" value="NAD/GMP_synthase"/>
</dbReference>
<evidence type="ECO:0000256" key="8">
    <source>
        <dbReference type="PIRNR" id="PIRNR006630"/>
    </source>
</evidence>
<comment type="similarity">
    <text evidence="2 7 8">In the C-terminal section; belongs to the NAD synthetase family.</text>
</comment>
<dbReference type="PATRIC" id="fig|42234.21.peg.2685"/>
<protein>
    <recommendedName>
        <fullName evidence="7 8">Glutamine-dependent NAD(+) synthetase</fullName>
        <ecNumber evidence="7 8">6.3.5.1</ecNumber>
    </recommendedName>
    <alternativeName>
        <fullName evidence="7 8">NAD(+) synthase [glutamine-hydrolyzing]</fullName>
    </alternativeName>
</protein>
<dbReference type="EMBL" id="JPPY01000083">
    <property type="protein sequence ID" value="KND36209.1"/>
    <property type="molecule type" value="Genomic_DNA"/>
</dbReference>
<dbReference type="PROSITE" id="PS00920">
    <property type="entry name" value="NITRIL_CHT_1"/>
    <property type="match status" value="1"/>
</dbReference>
<dbReference type="PIRSF" id="PIRSF006630">
    <property type="entry name" value="NADS_GAT"/>
    <property type="match status" value="1"/>
</dbReference>
<dbReference type="InterPro" id="IPR003694">
    <property type="entry name" value="NAD_synthase"/>
</dbReference>
<dbReference type="Pfam" id="PF00795">
    <property type="entry name" value="CN_hydrolase"/>
    <property type="match status" value="1"/>
</dbReference>
<feature type="binding site" evidence="7">
    <location>
        <position position="132"/>
    </location>
    <ligand>
        <name>L-glutamine</name>
        <dbReference type="ChEBI" id="CHEBI:58359"/>
    </ligand>
</feature>
<comment type="caution">
    <text evidence="13">The sequence shown here is derived from an EMBL/GenBank/DDBJ whole genome shotgun (WGS) entry which is preliminary data.</text>
</comment>
<dbReference type="PROSITE" id="PS50263">
    <property type="entry name" value="CN_HYDROLASE"/>
    <property type="match status" value="1"/>
</dbReference>
<evidence type="ECO:0000256" key="10">
    <source>
        <dbReference type="RuleBase" id="RU003811"/>
    </source>
</evidence>
<proteinExistence type="inferred from homology"/>
<sequence>MPQLRLALNQIDSRVGDLTGNAEAVLRWTRHSAEQGAHLVAFPEMVLTGYPVEDLALRSSFVAASRAALRSLAVRLAEEGFGELPVVVGYLDRSDAAQPRFGQPAGAPRNAGAVLYGGEVALTYAKHHLPNYGVFDEFRYFVPGDTMPVIRVRGVDVALAICEDLWQDGGRVPAARSAGAGLLLSINASPYERDKDDTRLELVRKRAQEAGCTTAYLAMMGGQDELVFDGDSIVVDASGEVVARAPQFSEGCVVLDLDLPAASDDAPTARDGVANGQRVDDGLRIDRVVLSGDPVASYEPTMRGAYAERLDDDEEVYSALVVGLRAYVEKNGFRSVLIGLSGGIDSALVAAIACDAVGAANVYGVAMPSKYSSDHSEGDAAELARRTGLNFRTVPIAPMFDAYMASTELTGLAEENLQSRLRGTLLMAISNQEGHIVLAPGNKSELAVGYSTLYGDSVGAYGPIKDVYKTSIFRLAEWRNRAAAARGQTPPIPENSITKPPSAELRPGQVDTDSLPDYPVLDAILELYVDRDQGADAITAAGYDRELVVKTLRMVDTAEYKRRQYPPGTKISAKGFGKDRRLPITNGWRESV</sequence>
<feature type="active site" description="Proton acceptor; for glutaminase activity" evidence="7">
    <location>
        <position position="44"/>
    </location>
</feature>
<accession>A0A0L0KF16</accession>